<dbReference type="EMBL" id="JBBPBN010000005">
    <property type="protein sequence ID" value="KAK9037155.1"/>
    <property type="molecule type" value="Genomic_DNA"/>
</dbReference>
<evidence type="ECO:0000313" key="1">
    <source>
        <dbReference type="EMBL" id="KAK9037155.1"/>
    </source>
</evidence>
<keyword evidence="2" id="KW-1185">Reference proteome</keyword>
<proteinExistence type="predicted"/>
<protein>
    <submittedName>
        <fullName evidence="1">Uncharacterized protein</fullName>
    </submittedName>
</protein>
<sequence>MASLVLLLSELVRHHEPDFAFVAQPSTTTTSSSPPPLSMSCAANKSLRNDARMYEWESVEEDPQQQRVSVDMALML</sequence>
<dbReference type="Proteomes" id="UP001396334">
    <property type="component" value="Unassembled WGS sequence"/>
</dbReference>
<evidence type="ECO:0000313" key="2">
    <source>
        <dbReference type="Proteomes" id="UP001396334"/>
    </source>
</evidence>
<name>A0ABR2TI34_9ROSI</name>
<comment type="caution">
    <text evidence="1">The sequence shown here is derived from an EMBL/GenBank/DDBJ whole genome shotgun (WGS) entry which is preliminary data.</text>
</comment>
<organism evidence="1 2">
    <name type="scientific">Hibiscus sabdariffa</name>
    <name type="common">roselle</name>
    <dbReference type="NCBI Taxonomy" id="183260"/>
    <lineage>
        <taxon>Eukaryota</taxon>
        <taxon>Viridiplantae</taxon>
        <taxon>Streptophyta</taxon>
        <taxon>Embryophyta</taxon>
        <taxon>Tracheophyta</taxon>
        <taxon>Spermatophyta</taxon>
        <taxon>Magnoliopsida</taxon>
        <taxon>eudicotyledons</taxon>
        <taxon>Gunneridae</taxon>
        <taxon>Pentapetalae</taxon>
        <taxon>rosids</taxon>
        <taxon>malvids</taxon>
        <taxon>Malvales</taxon>
        <taxon>Malvaceae</taxon>
        <taxon>Malvoideae</taxon>
        <taxon>Hibiscus</taxon>
    </lineage>
</organism>
<accession>A0ABR2TI34</accession>
<reference evidence="1 2" key="1">
    <citation type="journal article" date="2024" name="G3 (Bethesda)">
        <title>Genome assembly of Hibiscus sabdariffa L. provides insights into metabolisms of medicinal natural products.</title>
        <authorList>
            <person name="Kim T."/>
        </authorList>
    </citation>
    <scope>NUCLEOTIDE SEQUENCE [LARGE SCALE GENOMIC DNA]</scope>
    <source>
        <strain evidence="1">TK-2024</strain>
        <tissue evidence="1">Old leaves</tissue>
    </source>
</reference>
<gene>
    <name evidence="1" type="ORF">V6N11_022076</name>
</gene>